<dbReference type="SUPFAM" id="SSF52413">
    <property type="entry name" value="UDP-glucose/GDP-mannose dehydrogenase C-terminal domain"/>
    <property type="match status" value="1"/>
</dbReference>
<keyword evidence="2" id="KW-0520">NAD</keyword>
<gene>
    <name evidence="5" type="ORF">ABT317_24685</name>
</gene>
<dbReference type="PANTHER" id="PTHR43491">
    <property type="entry name" value="UDP-N-ACETYL-D-MANNOSAMINE DEHYDROGENASE"/>
    <property type="match status" value="1"/>
</dbReference>
<dbReference type="SUPFAM" id="SSF51735">
    <property type="entry name" value="NAD(P)-binding Rossmann-fold domains"/>
    <property type="match status" value="1"/>
</dbReference>
<organism evidence="5 6">
    <name type="scientific">Streptomyces carpinensis</name>
    <dbReference type="NCBI Taxonomy" id="66369"/>
    <lineage>
        <taxon>Bacteria</taxon>
        <taxon>Bacillati</taxon>
        <taxon>Actinomycetota</taxon>
        <taxon>Actinomycetes</taxon>
        <taxon>Kitasatosporales</taxon>
        <taxon>Streptomycetaceae</taxon>
        <taxon>Streptomyces</taxon>
    </lineage>
</organism>
<evidence type="ECO:0000256" key="3">
    <source>
        <dbReference type="PIRNR" id="PIRNR000124"/>
    </source>
</evidence>
<name>A0ABV1W7B3_9ACTN</name>
<proteinExistence type="inferred from homology"/>
<dbReference type="EMBL" id="JBEPCU010000484">
    <property type="protein sequence ID" value="MER6980081.1"/>
    <property type="molecule type" value="Genomic_DNA"/>
</dbReference>
<dbReference type="Pfam" id="PF03721">
    <property type="entry name" value="UDPG_MGDP_dh_N"/>
    <property type="match status" value="1"/>
</dbReference>
<dbReference type="NCBIfam" id="TIGR03026">
    <property type="entry name" value="NDP-sugDHase"/>
    <property type="match status" value="1"/>
</dbReference>
<dbReference type="InterPro" id="IPR014026">
    <property type="entry name" value="UDP-Glc/GDP-Man_DH_dimer"/>
</dbReference>
<evidence type="ECO:0000313" key="5">
    <source>
        <dbReference type="EMBL" id="MER6980081.1"/>
    </source>
</evidence>
<dbReference type="PANTHER" id="PTHR43491:SF1">
    <property type="entry name" value="UDP-N-ACETYL-D-MANNOSAMINE DEHYDROGENASE"/>
    <property type="match status" value="1"/>
</dbReference>
<reference evidence="5 6" key="1">
    <citation type="submission" date="2024-06" db="EMBL/GenBank/DDBJ databases">
        <title>The Natural Products Discovery Center: Release of the First 8490 Sequenced Strains for Exploring Actinobacteria Biosynthetic Diversity.</title>
        <authorList>
            <person name="Kalkreuter E."/>
            <person name="Kautsar S.A."/>
            <person name="Yang D."/>
            <person name="Bader C.D."/>
            <person name="Teijaro C.N."/>
            <person name="Fluegel L."/>
            <person name="Davis C.M."/>
            <person name="Simpson J.R."/>
            <person name="Lauterbach L."/>
            <person name="Steele A.D."/>
            <person name="Gui C."/>
            <person name="Meng S."/>
            <person name="Li G."/>
            <person name="Viehrig K."/>
            <person name="Ye F."/>
            <person name="Su P."/>
            <person name="Kiefer A.F."/>
            <person name="Nichols A."/>
            <person name="Cepeda A.J."/>
            <person name="Yan W."/>
            <person name="Fan B."/>
            <person name="Jiang Y."/>
            <person name="Adhikari A."/>
            <person name="Zheng C.-J."/>
            <person name="Schuster L."/>
            <person name="Cowan T.M."/>
            <person name="Smanski M.J."/>
            <person name="Chevrette M.G."/>
            <person name="De Carvalho L.P.S."/>
            <person name="Shen B."/>
        </authorList>
    </citation>
    <scope>NUCLEOTIDE SEQUENCE [LARGE SCALE GENOMIC DNA]</scope>
    <source>
        <strain evidence="5 6">NPDC000634</strain>
    </source>
</reference>
<dbReference type="Proteomes" id="UP001458415">
    <property type="component" value="Unassembled WGS sequence"/>
</dbReference>
<dbReference type="InterPro" id="IPR008927">
    <property type="entry name" value="6-PGluconate_DH-like_C_sf"/>
</dbReference>
<evidence type="ECO:0000259" key="4">
    <source>
        <dbReference type="SMART" id="SM00984"/>
    </source>
</evidence>
<comment type="caution">
    <text evidence="5">The sequence shown here is derived from an EMBL/GenBank/DDBJ whole genome shotgun (WGS) entry which is preliminary data.</text>
</comment>
<feature type="domain" description="UDP-glucose/GDP-mannose dehydrogenase C-terminal" evidence="4">
    <location>
        <begin position="320"/>
        <end position="404"/>
    </location>
</feature>
<dbReference type="Pfam" id="PF03720">
    <property type="entry name" value="UDPG_MGDP_dh_C"/>
    <property type="match status" value="1"/>
</dbReference>
<dbReference type="SMART" id="SM00984">
    <property type="entry name" value="UDPG_MGDP_dh_C"/>
    <property type="match status" value="1"/>
</dbReference>
<evidence type="ECO:0000313" key="6">
    <source>
        <dbReference type="Proteomes" id="UP001458415"/>
    </source>
</evidence>
<dbReference type="Gene3D" id="3.40.50.720">
    <property type="entry name" value="NAD(P)-binding Rossmann-like Domain"/>
    <property type="match status" value="2"/>
</dbReference>
<comment type="similarity">
    <text evidence="3">Belongs to the UDP-glucose/GDP-mannose dehydrogenase family.</text>
</comment>
<protein>
    <submittedName>
        <fullName evidence="5">Nucleotide sugar dehydrogenase</fullName>
    </submittedName>
</protein>
<dbReference type="InterPro" id="IPR036220">
    <property type="entry name" value="UDP-Glc/GDP-Man_DH_C_sf"/>
</dbReference>
<evidence type="ECO:0000256" key="1">
    <source>
        <dbReference type="ARBA" id="ARBA00023002"/>
    </source>
</evidence>
<dbReference type="InterPro" id="IPR017476">
    <property type="entry name" value="UDP-Glc/GDP-Man"/>
</dbReference>
<accession>A0ABV1W7B3</accession>
<dbReference type="InterPro" id="IPR001732">
    <property type="entry name" value="UDP-Glc/GDP-Man_DH_N"/>
</dbReference>
<dbReference type="Pfam" id="PF00984">
    <property type="entry name" value="UDPG_MGDP_dh"/>
    <property type="match status" value="1"/>
</dbReference>
<dbReference type="InterPro" id="IPR028359">
    <property type="entry name" value="UDP_ManNAc/GlcNAc_DH"/>
</dbReference>
<evidence type="ECO:0000256" key="2">
    <source>
        <dbReference type="ARBA" id="ARBA00023027"/>
    </source>
</evidence>
<dbReference type="InterPro" id="IPR036291">
    <property type="entry name" value="NAD(P)-bd_dom_sf"/>
</dbReference>
<dbReference type="PIRSF" id="PIRSF500136">
    <property type="entry name" value="UDP_ManNAc_DH"/>
    <property type="match status" value="1"/>
</dbReference>
<dbReference type="SUPFAM" id="SSF48179">
    <property type="entry name" value="6-phosphogluconate dehydrogenase C-terminal domain-like"/>
    <property type="match status" value="1"/>
</dbReference>
<dbReference type="InterPro" id="IPR014027">
    <property type="entry name" value="UDP-Glc/GDP-Man_DH_C"/>
</dbReference>
<dbReference type="RefSeq" id="WP_086726233.1">
    <property type="nucleotide sequence ID" value="NZ_MUBM01000129.1"/>
</dbReference>
<dbReference type="PIRSF" id="PIRSF000124">
    <property type="entry name" value="UDPglc_GDPman_dh"/>
    <property type="match status" value="1"/>
</dbReference>
<keyword evidence="6" id="KW-1185">Reference proteome</keyword>
<keyword evidence="1" id="KW-0560">Oxidoreductase</keyword>
<sequence>MNEQLCGGTENSLPAADVVIIGGCGRVGLPLGIALAARGMLSVTLYDIDAAAVDTVNRGELPFHEAGAAEPLRRSVCDGLLRATTDGASVATTENLIVVVGTPVDEHLNPDLGAVPRALERCAEHLRDGQLVMLRSTVHPGVTALTERLLERLGKAVDVAFCPERIAEGAAMTELFELPQLVAARSQQAGDRAEKFFRTLTDKIVRIAPEEAELAKLFANTWRYVKFATVNQFWMMANDFGLDFERIRQAITYEYPRAADMPGAGFAAGPCLLKDTLQLAAFTGNNFVLGHAAMLVNEGLPLYLVSRLERRFPLADTRVGVLGMGFKAGSDDARESLSFKLRRILTAKARETLCTDPYISDPRFLEMGEVMRRADVLVIATPHPEYRDLVTEKPVVDLWGITGRGVRV</sequence>